<evidence type="ECO:0000313" key="2">
    <source>
        <dbReference type="Proteomes" id="UP000216133"/>
    </source>
</evidence>
<evidence type="ECO:0000313" key="1">
    <source>
        <dbReference type="EMBL" id="PAF26965.1"/>
    </source>
</evidence>
<protein>
    <submittedName>
        <fullName evidence="1">Uncharacterized protein</fullName>
    </submittedName>
</protein>
<dbReference type="AlphaFoldDB" id="A0A268S372"/>
<comment type="caution">
    <text evidence="1">The sequence shown here is derived from an EMBL/GenBank/DDBJ whole genome shotgun (WGS) entry which is preliminary data.</text>
</comment>
<sequence>MAESKLYLQLLGLERQPPALPFLNAICTAHLQTGPLANGVEGLPTVHEFLQGRRHHSLKQCLFTCEKQNANLAMMSLRLPERRSVIRLQTLPEWSTNRKNVVFSTGEKLPNR</sequence>
<organism evidence="1 2">
    <name type="scientific">Shouchella clausii</name>
    <name type="common">Alkalihalobacillus clausii</name>
    <dbReference type="NCBI Taxonomy" id="79880"/>
    <lineage>
        <taxon>Bacteria</taxon>
        <taxon>Bacillati</taxon>
        <taxon>Bacillota</taxon>
        <taxon>Bacilli</taxon>
        <taxon>Bacillales</taxon>
        <taxon>Bacillaceae</taxon>
        <taxon>Shouchella</taxon>
    </lineage>
</organism>
<dbReference type="Proteomes" id="UP000216133">
    <property type="component" value="Unassembled WGS sequence"/>
</dbReference>
<dbReference type="EMBL" id="NPBS01000025">
    <property type="protein sequence ID" value="PAF26965.1"/>
    <property type="molecule type" value="Genomic_DNA"/>
</dbReference>
<proteinExistence type="predicted"/>
<gene>
    <name evidence="1" type="ORF">CHH61_05825</name>
</gene>
<dbReference type="RefSeq" id="WP_095237887.1">
    <property type="nucleotide sequence ID" value="NZ_CP155469.1"/>
</dbReference>
<name>A0A268S372_SHOCL</name>
<reference evidence="1 2" key="1">
    <citation type="submission" date="2017-07" db="EMBL/GenBank/DDBJ databases">
        <title>Isolation and whole genome analysis of endospore-forming bacteria from heroin.</title>
        <authorList>
            <person name="Kalinowski J."/>
            <person name="Ahrens B."/>
            <person name="Al-Dilaimi A."/>
            <person name="Winkler A."/>
            <person name="Wibberg D."/>
            <person name="Schleenbecker U."/>
            <person name="Ruckert C."/>
            <person name="Wolfel R."/>
            <person name="Grass G."/>
        </authorList>
    </citation>
    <scope>NUCLEOTIDE SEQUENCE [LARGE SCALE GENOMIC DNA]</scope>
    <source>
        <strain evidence="1 2">7523-2</strain>
    </source>
</reference>
<accession>A0A268S372</accession>